<comment type="caution">
    <text evidence="2">The sequence shown here is derived from an EMBL/GenBank/DDBJ whole genome shotgun (WGS) entry which is preliminary data.</text>
</comment>
<dbReference type="SUPFAM" id="SSF82153">
    <property type="entry name" value="FAS1 domain"/>
    <property type="match status" value="1"/>
</dbReference>
<dbReference type="EMBL" id="BGPR01012435">
    <property type="protein sequence ID" value="GBN56049.1"/>
    <property type="molecule type" value="Genomic_DNA"/>
</dbReference>
<dbReference type="InterPro" id="IPR000782">
    <property type="entry name" value="FAS1_domain"/>
</dbReference>
<sequence length="216" mass="25492">MRRDCFQYASKTRRPKCLLPYKTSPPELVFGKLPCFRSIPSLHRHLRMRMELNKITYELAEQDGWASLLNAYEKRFTFFVPGNEAWEQLRSEMPTEYKQLTMRVFPYHVHKILDRHLVVNRELRSTDLERLKEIQMVHGNFKIIHSGYPNADAQNHGHLPEYRTERATAIFWIKPGISRMLSVETDIRVAISMSLSDWSLVQMIFHGPQIFDGKSI</sequence>
<proteinExistence type="predicted"/>
<keyword evidence="3" id="KW-1185">Reference proteome</keyword>
<evidence type="ECO:0000313" key="2">
    <source>
        <dbReference type="EMBL" id="GBN56049.1"/>
    </source>
</evidence>
<protein>
    <recommendedName>
        <fullName evidence="1">FAS1 domain-containing protein</fullName>
    </recommendedName>
</protein>
<organism evidence="2 3">
    <name type="scientific">Araneus ventricosus</name>
    <name type="common">Orbweaver spider</name>
    <name type="synonym">Epeira ventricosa</name>
    <dbReference type="NCBI Taxonomy" id="182803"/>
    <lineage>
        <taxon>Eukaryota</taxon>
        <taxon>Metazoa</taxon>
        <taxon>Ecdysozoa</taxon>
        <taxon>Arthropoda</taxon>
        <taxon>Chelicerata</taxon>
        <taxon>Arachnida</taxon>
        <taxon>Araneae</taxon>
        <taxon>Araneomorphae</taxon>
        <taxon>Entelegynae</taxon>
        <taxon>Araneoidea</taxon>
        <taxon>Araneidae</taxon>
        <taxon>Araneus</taxon>
    </lineage>
</organism>
<dbReference type="Gene3D" id="2.30.180.10">
    <property type="entry name" value="FAS1 domain"/>
    <property type="match status" value="1"/>
</dbReference>
<gene>
    <name evidence="2" type="ORF">AVEN_12267_1</name>
</gene>
<dbReference type="AlphaFoldDB" id="A0A4Y2PXT1"/>
<name>A0A4Y2PXT1_ARAVE</name>
<evidence type="ECO:0000259" key="1">
    <source>
        <dbReference type="Pfam" id="PF02469"/>
    </source>
</evidence>
<feature type="domain" description="FAS1" evidence="1">
    <location>
        <begin position="56"/>
        <end position="140"/>
    </location>
</feature>
<dbReference type="Pfam" id="PF02469">
    <property type="entry name" value="Fasciclin"/>
    <property type="match status" value="1"/>
</dbReference>
<evidence type="ECO:0000313" key="3">
    <source>
        <dbReference type="Proteomes" id="UP000499080"/>
    </source>
</evidence>
<reference evidence="2 3" key="1">
    <citation type="journal article" date="2019" name="Sci. Rep.">
        <title>Orb-weaving spider Araneus ventricosus genome elucidates the spidroin gene catalogue.</title>
        <authorList>
            <person name="Kono N."/>
            <person name="Nakamura H."/>
            <person name="Ohtoshi R."/>
            <person name="Moran D.A.P."/>
            <person name="Shinohara A."/>
            <person name="Yoshida Y."/>
            <person name="Fujiwara M."/>
            <person name="Mori M."/>
            <person name="Tomita M."/>
            <person name="Arakawa K."/>
        </authorList>
    </citation>
    <scope>NUCLEOTIDE SEQUENCE [LARGE SCALE GENOMIC DNA]</scope>
</reference>
<accession>A0A4Y2PXT1</accession>
<dbReference type="Proteomes" id="UP000499080">
    <property type="component" value="Unassembled WGS sequence"/>
</dbReference>
<dbReference type="OrthoDB" id="6414653at2759"/>
<dbReference type="InterPro" id="IPR036378">
    <property type="entry name" value="FAS1_dom_sf"/>
</dbReference>